<name>A0ABM7X9U2_9BACT</name>
<protein>
    <recommendedName>
        <fullName evidence="3">Phospholipase D-like domain-containing protein</fullName>
    </recommendedName>
</protein>
<accession>A0ABM7X9U2</accession>
<proteinExistence type="predicted"/>
<reference evidence="2" key="1">
    <citation type="journal article" date="2022" name="Int. J. Syst. Evol. Microbiol.">
        <title>Anaeromyxobacter oryzae sp. nov., Anaeromyxobacter diazotrophicus sp. nov. and Anaeromyxobacter paludicola sp. nov., isolated from paddy soils.</title>
        <authorList>
            <person name="Itoh H."/>
            <person name="Xu Z."/>
            <person name="Mise K."/>
            <person name="Masuda Y."/>
            <person name="Ushijima N."/>
            <person name="Hayakawa C."/>
            <person name="Shiratori Y."/>
            <person name="Senoo K."/>
        </authorList>
    </citation>
    <scope>NUCLEOTIDE SEQUENCE [LARGE SCALE GENOMIC DNA]</scope>
    <source>
        <strain evidence="2">Red630</strain>
    </source>
</reference>
<keyword evidence="2" id="KW-1185">Reference proteome</keyword>
<dbReference type="Gene3D" id="3.30.870.10">
    <property type="entry name" value="Endonuclease Chain A"/>
    <property type="match status" value="1"/>
</dbReference>
<dbReference type="Proteomes" id="UP001162734">
    <property type="component" value="Chromosome"/>
</dbReference>
<organism evidence="1 2">
    <name type="scientific">Anaeromyxobacter paludicola</name>
    <dbReference type="NCBI Taxonomy" id="2918171"/>
    <lineage>
        <taxon>Bacteria</taxon>
        <taxon>Pseudomonadati</taxon>
        <taxon>Myxococcota</taxon>
        <taxon>Myxococcia</taxon>
        <taxon>Myxococcales</taxon>
        <taxon>Cystobacterineae</taxon>
        <taxon>Anaeromyxobacteraceae</taxon>
        <taxon>Anaeromyxobacter</taxon>
    </lineage>
</organism>
<evidence type="ECO:0008006" key="3">
    <source>
        <dbReference type="Google" id="ProtNLM"/>
    </source>
</evidence>
<sequence>MPNVTWQEPQVLVDILGINLMADENEMSLPGNRQIAVISPWLSDVEIFLRPGPWHQQLTTGDAVGMSTLHVVLSTFCARKWEVHVAVLAYGPNPCGITKDPDQYGSERRFLRKLIRLGAQVHLVTDLHAKGVVTPLGIITGSTNITSSGMFAQSQNANYFSSAHPDYEGNRIQLLARYQGFPAIANLD</sequence>
<evidence type="ECO:0000313" key="2">
    <source>
        <dbReference type="Proteomes" id="UP001162734"/>
    </source>
</evidence>
<dbReference type="RefSeq" id="WP_248345795.1">
    <property type="nucleotide sequence ID" value="NZ_AP025592.1"/>
</dbReference>
<dbReference type="EMBL" id="AP025592">
    <property type="protein sequence ID" value="BDG08616.1"/>
    <property type="molecule type" value="Genomic_DNA"/>
</dbReference>
<evidence type="ECO:0000313" key="1">
    <source>
        <dbReference type="EMBL" id="BDG08616.1"/>
    </source>
</evidence>
<gene>
    <name evidence="1" type="ORF">AMPC_17290</name>
</gene>